<dbReference type="RefSeq" id="WP_316027864.1">
    <property type="nucleotide sequence ID" value="NZ_JAWDIO010000002.1"/>
</dbReference>
<accession>A0ABU3T2C2</accession>
<evidence type="ECO:0008006" key="3">
    <source>
        <dbReference type="Google" id="ProtNLM"/>
    </source>
</evidence>
<evidence type="ECO:0000313" key="2">
    <source>
        <dbReference type="Proteomes" id="UP001247805"/>
    </source>
</evidence>
<dbReference type="EMBL" id="JAWDIO010000002">
    <property type="protein sequence ID" value="MDU0356375.1"/>
    <property type="molecule type" value="Genomic_DNA"/>
</dbReference>
<comment type="caution">
    <text evidence="1">The sequence shown here is derived from an EMBL/GenBank/DDBJ whole genome shotgun (WGS) entry which is preliminary data.</text>
</comment>
<reference evidence="1 2" key="1">
    <citation type="submission" date="2023-10" db="EMBL/GenBank/DDBJ databases">
        <title>Glaciecola aquimarina strain GGW-M5 nov., isolated from a coastal seawater.</title>
        <authorList>
            <person name="Bayburt H."/>
            <person name="Kim J.M."/>
            <person name="Choi B.J."/>
            <person name="Jeon C.O."/>
        </authorList>
    </citation>
    <scope>NUCLEOTIDE SEQUENCE [LARGE SCALE GENOMIC DNA]</scope>
    <source>
        <strain evidence="1 2">KCTC 32108</strain>
    </source>
</reference>
<sequence length="359" mass="41733">MKTLYFHVGTPKTGTTTLQEFCLANNETLEQSGLYYPNTPELLNNRSANGFLLVSNQKDRATRAKCWEKYLNSIAKTDAKNILVSEEIFFLMPNIEMFSELKFKGYQVKFIIYLRPSFEYLCSFWSEMCRVHEPYRPYLEYPLPLEQFLLGENRYTKDLQKIITLAELFGNDNIIIRTFEKTSFVGGDLISDFMSIFGLPSTLELKSIDAQNPNNRSRKMLDTINILQTANILGSFLHDISTSMQDPKDVEADFEYLLGTIGGDLNAQESVSDEVIEKVVAKYAIIESAFAEQFLNRKQLFTNNFPSVYQQPRPHYKGLSNEELLKINIFVQNKIYAMRPSYQKLWRKIEKKLYNKFKK</sequence>
<name>A0ABU3T2C2_9ALTE</name>
<keyword evidence="2" id="KW-1185">Reference proteome</keyword>
<dbReference type="Proteomes" id="UP001247805">
    <property type="component" value="Unassembled WGS sequence"/>
</dbReference>
<organism evidence="1 2">
    <name type="scientific">Paraglaciecola aquimarina</name>
    <dbReference type="NCBI Taxonomy" id="1235557"/>
    <lineage>
        <taxon>Bacteria</taxon>
        <taxon>Pseudomonadati</taxon>
        <taxon>Pseudomonadota</taxon>
        <taxon>Gammaproteobacteria</taxon>
        <taxon>Alteromonadales</taxon>
        <taxon>Alteromonadaceae</taxon>
        <taxon>Paraglaciecola</taxon>
    </lineage>
</organism>
<gene>
    <name evidence="1" type="ORF">RS130_22995</name>
</gene>
<protein>
    <recommendedName>
        <fullName evidence="3">Sulfotransferase domain-containing protein</fullName>
    </recommendedName>
</protein>
<dbReference type="InterPro" id="IPR027417">
    <property type="entry name" value="P-loop_NTPase"/>
</dbReference>
<dbReference type="Gene3D" id="3.40.50.300">
    <property type="entry name" value="P-loop containing nucleotide triphosphate hydrolases"/>
    <property type="match status" value="1"/>
</dbReference>
<dbReference type="SUPFAM" id="SSF52540">
    <property type="entry name" value="P-loop containing nucleoside triphosphate hydrolases"/>
    <property type="match status" value="1"/>
</dbReference>
<proteinExistence type="predicted"/>
<evidence type="ECO:0000313" key="1">
    <source>
        <dbReference type="EMBL" id="MDU0356375.1"/>
    </source>
</evidence>